<dbReference type="Gene3D" id="3.30.565.10">
    <property type="entry name" value="Histidine kinase-like ATPase, C-terminal domain"/>
    <property type="match status" value="1"/>
</dbReference>
<evidence type="ECO:0000256" key="4">
    <source>
        <dbReference type="ARBA" id="ARBA00022777"/>
    </source>
</evidence>
<evidence type="ECO:0000256" key="6">
    <source>
        <dbReference type="SAM" id="Coils"/>
    </source>
</evidence>
<keyword evidence="3" id="KW-0808">Transferase</keyword>
<name>A0A8A7KNV7_9FIRM</name>
<dbReference type="SUPFAM" id="SSF55874">
    <property type="entry name" value="ATPase domain of HSP90 chaperone/DNA topoisomerase II/histidine kinase"/>
    <property type="match status" value="1"/>
</dbReference>
<dbReference type="PROSITE" id="PS50109">
    <property type="entry name" value="HIS_KIN"/>
    <property type="match status" value="1"/>
</dbReference>
<evidence type="ECO:0000313" key="8">
    <source>
        <dbReference type="EMBL" id="QTL99502.1"/>
    </source>
</evidence>
<dbReference type="EMBL" id="CP046640">
    <property type="protein sequence ID" value="QTL99502.1"/>
    <property type="molecule type" value="Genomic_DNA"/>
</dbReference>
<evidence type="ECO:0000259" key="7">
    <source>
        <dbReference type="PROSITE" id="PS50109"/>
    </source>
</evidence>
<dbReference type="PANTHER" id="PTHR24421:SF55">
    <property type="entry name" value="SENSOR HISTIDINE KINASE YDFH"/>
    <property type="match status" value="1"/>
</dbReference>
<keyword evidence="5" id="KW-0902">Two-component regulatory system</keyword>
<dbReference type="InterPro" id="IPR011712">
    <property type="entry name" value="Sig_transdc_His_kin_sub3_dim/P"/>
</dbReference>
<dbReference type="Pfam" id="PF05384">
    <property type="entry name" value="DegS"/>
    <property type="match status" value="1"/>
</dbReference>
<dbReference type="PIRSF" id="PIRSF003169">
    <property type="entry name" value="STHK_DegS"/>
    <property type="match status" value="1"/>
</dbReference>
<proteinExistence type="predicted"/>
<evidence type="ECO:0000256" key="2">
    <source>
        <dbReference type="ARBA" id="ARBA00012438"/>
    </source>
</evidence>
<dbReference type="GO" id="GO:0046983">
    <property type="term" value="F:protein dimerization activity"/>
    <property type="evidence" value="ECO:0007669"/>
    <property type="project" value="InterPro"/>
</dbReference>
<feature type="coiled-coil region" evidence="6">
    <location>
        <begin position="201"/>
        <end position="228"/>
    </location>
</feature>
<feature type="coiled-coil region" evidence="6">
    <location>
        <begin position="48"/>
        <end position="174"/>
    </location>
</feature>
<comment type="catalytic activity">
    <reaction evidence="1">
        <text>ATP + protein L-histidine = ADP + protein N-phospho-L-histidine.</text>
        <dbReference type="EC" id="2.7.13.3"/>
    </reaction>
</comment>
<sequence length="373" mass="43252">MEMTLEAVLDKTVNVLDESKKDIFEIAESSRKEYENIENDLLIIKGDLKEVIDKVDRLERINRKARLKLMEVSRDFHHYTERDIKAAYEKAEETSVEIAVLKEKEEQLKIRRQELENRLINLKKTVNRAESLVSRVSLVREFLKGELTNLSEHFDELKQKHNLAIKVIQAQEDERGRVSREIHDGPAQSIANLVFRVELTQKLMDKDLSKAKKELKDLKKSIRLSMQEVRRIIYNLRPMSLDDLGLIPTLNRYIDRYIDQTGIIINFNVSGTEKRLPKSYEVTIFRLIQEGLNNIHKHSNASSGRVRLDYASNEINLLVSDDGVGFESDEIEEEKYGLMSMEERCKLLGGSLSLESEKNQGTTIKINLPIKKE</sequence>
<feature type="domain" description="Histidine kinase" evidence="7">
    <location>
        <begin position="185"/>
        <end position="372"/>
    </location>
</feature>
<dbReference type="Pfam" id="PF02518">
    <property type="entry name" value="HATPase_c"/>
    <property type="match status" value="1"/>
</dbReference>
<dbReference type="AlphaFoldDB" id="A0A8A7KNV7"/>
<dbReference type="GO" id="GO:0000155">
    <property type="term" value="F:phosphorelay sensor kinase activity"/>
    <property type="evidence" value="ECO:0007669"/>
    <property type="project" value="InterPro"/>
</dbReference>
<dbReference type="KEGG" id="ifn:GM661_16870"/>
<dbReference type="Proteomes" id="UP000665020">
    <property type="component" value="Chromosome"/>
</dbReference>
<dbReference type="InterPro" id="IPR050482">
    <property type="entry name" value="Sensor_HK_TwoCompSys"/>
</dbReference>
<gene>
    <name evidence="8" type="ORF">GM661_16870</name>
</gene>
<organism evidence="8 9">
    <name type="scientific">Iocasia fonsfrigidae</name>
    <dbReference type="NCBI Taxonomy" id="2682810"/>
    <lineage>
        <taxon>Bacteria</taxon>
        <taxon>Bacillati</taxon>
        <taxon>Bacillota</taxon>
        <taxon>Clostridia</taxon>
        <taxon>Halanaerobiales</taxon>
        <taxon>Halanaerobiaceae</taxon>
        <taxon>Iocasia</taxon>
    </lineage>
</organism>
<evidence type="ECO:0000256" key="5">
    <source>
        <dbReference type="ARBA" id="ARBA00023012"/>
    </source>
</evidence>
<dbReference type="PANTHER" id="PTHR24421">
    <property type="entry name" value="NITRATE/NITRITE SENSOR PROTEIN NARX-RELATED"/>
    <property type="match status" value="1"/>
</dbReference>
<dbReference type="InterPro" id="IPR005467">
    <property type="entry name" value="His_kinase_dom"/>
</dbReference>
<dbReference type="Pfam" id="PF07730">
    <property type="entry name" value="HisKA_3"/>
    <property type="match status" value="1"/>
</dbReference>
<keyword evidence="6" id="KW-0175">Coiled coil</keyword>
<reference evidence="8" key="1">
    <citation type="submission" date="2019-12" db="EMBL/GenBank/DDBJ databases">
        <authorList>
            <person name="zhang j."/>
            <person name="sun C.M."/>
        </authorList>
    </citation>
    <scope>NUCLEOTIDE SEQUENCE</scope>
    <source>
        <strain evidence="8">NS-1</strain>
    </source>
</reference>
<evidence type="ECO:0000313" key="9">
    <source>
        <dbReference type="Proteomes" id="UP000665020"/>
    </source>
</evidence>
<accession>A0A8A7KNV7</accession>
<dbReference type="InterPro" id="IPR003594">
    <property type="entry name" value="HATPase_dom"/>
</dbReference>
<dbReference type="InterPro" id="IPR016381">
    <property type="entry name" value="Sig_transdc_His_kinase_DegS"/>
</dbReference>
<dbReference type="InterPro" id="IPR008595">
    <property type="entry name" value="DegS"/>
</dbReference>
<dbReference type="InterPro" id="IPR036890">
    <property type="entry name" value="HATPase_C_sf"/>
</dbReference>
<dbReference type="GO" id="GO:0016020">
    <property type="term" value="C:membrane"/>
    <property type="evidence" value="ECO:0007669"/>
    <property type="project" value="InterPro"/>
</dbReference>
<keyword evidence="9" id="KW-1185">Reference proteome</keyword>
<dbReference type="Gene3D" id="1.20.5.1930">
    <property type="match status" value="1"/>
</dbReference>
<evidence type="ECO:0000256" key="1">
    <source>
        <dbReference type="ARBA" id="ARBA00000085"/>
    </source>
</evidence>
<keyword evidence="4 8" id="KW-0418">Kinase</keyword>
<dbReference type="RefSeq" id="WP_230867837.1">
    <property type="nucleotide sequence ID" value="NZ_CP046640.1"/>
</dbReference>
<protein>
    <recommendedName>
        <fullName evidence="2">histidine kinase</fullName>
        <ecNumber evidence="2">2.7.13.3</ecNumber>
    </recommendedName>
</protein>
<dbReference type="EC" id="2.7.13.3" evidence="2"/>
<dbReference type="SMART" id="SM00387">
    <property type="entry name" value="HATPase_c"/>
    <property type="match status" value="1"/>
</dbReference>
<dbReference type="CDD" id="cd16917">
    <property type="entry name" value="HATPase_UhpB-NarQ-NarX-like"/>
    <property type="match status" value="1"/>
</dbReference>
<evidence type="ECO:0000256" key="3">
    <source>
        <dbReference type="ARBA" id="ARBA00022679"/>
    </source>
</evidence>